<accession>A0A0P0J1E5</accession>
<dbReference type="OrthoDB" id="4147507at2"/>
<protein>
    <submittedName>
        <fullName evidence="1">FlsI</fullName>
    </submittedName>
    <submittedName>
        <fullName evidence="2">Polyketide synthase</fullName>
    </submittedName>
</protein>
<dbReference type="EMBL" id="KT726162">
    <property type="protein sequence ID" value="ALJ99856.1"/>
    <property type="molecule type" value="Genomic_DNA"/>
</dbReference>
<dbReference type="AlphaFoldDB" id="A0A0P0J1E5"/>
<sequence>MHSTLIVARMDPASSRDVAELFAGFDAGEMPHRMGTRRRQLFSYRGLYFHLQDFDDEDGGERIQRVRHDPRFVQISEDLKPFIEAYDPQTWRSPADAMATRFYSWEGSA</sequence>
<dbReference type="GO" id="GO:0030639">
    <property type="term" value="P:polyketide biosynthetic process"/>
    <property type="evidence" value="ECO:0007669"/>
    <property type="project" value="InterPro"/>
</dbReference>
<evidence type="ECO:0000313" key="2">
    <source>
        <dbReference type="EMBL" id="KXK58786.1"/>
    </source>
</evidence>
<gene>
    <name evidence="2" type="ORF">AWW66_27855</name>
</gene>
<dbReference type="InterPro" id="IPR011008">
    <property type="entry name" value="Dimeric_a/b-barrel"/>
</dbReference>
<evidence type="ECO:0000313" key="1">
    <source>
        <dbReference type="EMBL" id="ALJ99856.1"/>
    </source>
</evidence>
<dbReference type="InterPro" id="IPR006765">
    <property type="entry name" value="Polyketide_synth_cyclase"/>
</dbReference>
<dbReference type="RefSeq" id="WP_067372361.1">
    <property type="nucleotide sequence ID" value="NZ_JBIUBN010000020.1"/>
</dbReference>
<dbReference type="Gene3D" id="3.30.70.1090">
    <property type="entry name" value="Dimeric alpha+beta barrel"/>
    <property type="match status" value="1"/>
</dbReference>
<dbReference type="InterPro" id="IPR038474">
    <property type="entry name" value="Polyketide_synth_cyclase_sf"/>
</dbReference>
<name>A0A0P0J1E5_9ACTN</name>
<dbReference type="SUPFAM" id="SSF54909">
    <property type="entry name" value="Dimeric alpha+beta barrel"/>
    <property type="match status" value="1"/>
</dbReference>
<dbReference type="Pfam" id="PF04673">
    <property type="entry name" value="Cyclase_polyket"/>
    <property type="match status" value="1"/>
</dbReference>
<proteinExistence type="predicted"/>
<organism evidence="1">
    <name type="scientific">Micromonospora rosaria</name>
    <dbReference type="NCBI Taxonomy" id="47874"/>
    <lineage>
        <taxon>Bacteria</taxon>
        <taxon>Bacillati</taxon>
        <taxon>Actinomycetota</taxon>
        <taxon>Actinomycetes</taxon>
        <taxon>Micromonosporales</taxon>
        <taxon>Micromonosporaceae</taxon>
        <taxon>Micromonospora</taxon>
    </lineage>
</organism>
<reference evidence="1" key="1">
    <citation type="journal article" date="2015" name="Org. Lett.">
        <title>Heterologous Expression of Fluostatin Gene Cluster Leads to a Bioactive Heterodimer.</title>
        <authorList>
            <person name="Yang C."/>
            <person name="Huang C."/>
            <person name="Zhang W."/>
            <person name="Zhu Y."/>
            <person name="Zhang C."/>
        </authorList>
    </citation>
    <scope>NUCLEOTIDE SEQUENCE</scope>
    <source>
        <strain evidence="1">SCSIO N160</strain>
    </source>
</reference>
<dbReference type="EMBL" id="LRQV01000156">
    <property type="protein sequence ID" value="KXK58786.1"/>
    <property type="molecule type" value="Genomic_DNA"/>
</dbReference>
<keyword evidence="3" id="KW-1185">Reference proteome</keyword>
<dbReference type="Proteomes" id="UP000070620">
    <property type="component" value="Unassembled WGS sequence"/>
</dbReference>
<evidence type="ECO:0000313" key="3">
    <source>
        <dbReference type="Proteomes" id="UP000070620"/>
    </source>
</evidence>
<reference evidence="2 3" key="2">
    <citation type="submission" date="2016-01" db="EMBL/GenBank/DDBJ databases">
        <title>Whole genome sequence and analysis of Micromonospora rosaria DSM 803, which can produce antibacterial substance rosamicin.</title>
        <authorList>
            <person name="Yang H."/>
            <person name="He X."/>
            <person name="Zhu D."/>
        </authorList>
    </citation>
    <scope>NUCLEOTIDE SEQUENCE [LARGE SCALE GENOMIC DNA]</scope>
    <source>
        <strain evidence="2 3">DSM 803</strain>
    </source>
</reference>